<proteinExistence type="predicted"/>
<comment type="caution">
    <text evidence="1">The sequence shown here is derived from an EMBL/GenBank/DDBJ whole genome shotgun (WGS) entry which is preliminary data.</text>
</comment>
<protein>
    <submittedName>
        <fullName evidence="1">Uncharacterized protein</fullName>
    </submittedName>
</protein>
<organism evidence="1">
    <name type="scientific">marine sediment metagenome</name>
    <dbReference type="NCBI Taxonomy" id="412755"/>
    <lineage>
        <taxon>unclassified sequences</taxon>
        <taxon>metagenomes</taxon>
        <taxon>ecological metagenomes</taxon>
    </lineage>
</organism>
<sequence length="29" mass="3112">GYVSPDVAKTIKLWQNTVSPTAAVKLLNP</sequence>
<accession>X0V6F5</accession>
<dbReference type="EMBL" id="BARS01019923">
    <property type="protein sequence ID" value="GAF96225.1"/>
    <property type="molecule type" value="Genomic_DNA"/>
</dbReference>
<name>X0V6F5_9ZZZZ</name>
<reference evidence="1" key="1">
    <citation type="journal article" date="2014" name="Front. Microbiol.">
        <title>High frequency of phylogenetically diverse reductive dehalogenase-homologous genes in deep subseafloor sedimentary metagenomes.</title>
        <authorList>
            <person name="Kawai M."/>
            <person name="Futagami T."/>
            <person name="Toyoda A."/>
            <person name="Takaki Y."/>
            <person name="Nishi S."/>
            <person name="Hori S."/>
            <person name="Arai W."/>
            <person name="Tsubouchi T."/>
            <person name="Morono Y."/>
            <person name="Uchiyama I."/>
            <person name="Ito T."/>
            <person name="Fujiyama A."/>
            <person name="Inagaki F."/>
            <person name="Takami H."/>
        </authorList>
    </citation>
    <scope>NUCLEOTIDE SEQUENCE</scope>
    <source>
        <strain evidence="1">Expedition CK06-06</strain>
    </source>
</reference>
<dbReference type="AlphaFoldDB" id="X0V6F5"/>
<feature type="non-terminal residue" evidence="1">
    <location>
        <position position="1"/>
    </location>
</feature>
<evidence type="ECO:0000313" key="1">
    <source>
        <dbReference type="EMBL" id="GAF96225.1"/>
    </source>
</evidence>
<gene>
    <name evidence="1" type="ORF">S01H1_32200</name>
</gene>